<protein>
    <submittedName>
        <fullName evidence="1">AlwI restriction endonuclease</fullName>
    </submittedName>
</protein>
<dbReference type="Pfam" id="PF09491">
    <property type="entry name" value="RE_AlwI"/>
    <property type="match status" value="1"/>
</dbReference>
<keyword evidence="1" id="KW-0540">Nuclease</keyword>
<dbReference type="GO" id="GO:0004519">
    <property type="term" value="F:endonuclease activity"/>
    <property type="evidence" value="ECO:0007669"/>
    <property type="project" value="UniProtKB-KW"/>
</dbReference>
<evidence type="ECO:0000313" key="2">
    <source>
        <dbReference type="Proteomes" id="UP000070401"/>
    </source>
</evidence>
<keyword evidence="2" id="KW-1185">Reference proteome</keyword>
<organism evidence="1 2">
    <name type="scientific">Fusobacterium nucleatum</name>
    <dbReference type="NCBI Taxonomy" id="851"/>
    <lineage>
        <taxon>Bacteria</taxon>
        <taxon>Fusobacteriati</taxon>
        <taxon>Fusobacteriota</taxon>
        <taxon>Fusobacteriia</taxon>
        <taxon>Fusobacteriales</taxon>
        <taxon>Fusobacteriaceae</taxon>
        <taxon>Fusobacterium</taxon>
    </lineage>
</organism>
<dbReference type="InterPro" id="IPR018573">
    <property type="entry name" value="Restrct_endonuc_II_AlwI"/>
</dbReference>
<name>A0A133PB88_FUSNU</name>
<dbReference type="PATRIC" id="fig|851.8.peg.251"/>
<gene>
    <name evidence="1" type="ORF">HMPREF3221_00252</name>
</gene>
<evidence type="ECO:0000313" key="1">
    <source>
        <dbReference type="EMBL" id="KXA25751.1"/>
    </source>
</evidence>
<dbReference type="REBASE" id="169888">
    <property type="entry name" value="Fnu7757BORF253P"/>
</dbReference>
<accession>A0A133PB88</accession>
<dbReference type="RefSeq" id="WP_060797846.1">
    <property type="nucleotide sequence ID" value="NZ_KQ956624.1"/>
</dbReference>
<comment type="caution">
    <text evidence="1">The sequence shown here is derived from an EMBL/GenBank/DDBJ whole genome shotgun (WGS) entry which is preliminary data.</text>
</comment>
<dbReference type="AlphaFoldDB" id="A0A133PB88"/>
<dbReference type="Gene3D" id="3.40.91.50">
    <property type="match status" value="1"/>
</dbReference>
<proteinExistence type="predicted"/>
<keyword evidence="1" id="KW-0255">Endonuclease</keyword>
<sequence>MKELKYKSFCWVIGTTSFRTAKLNLKIEQQLRLLNEFHKNINPWKWNNSTQEEYYTFMKEKKFVNGDASRKDKDAREKTSGLVDIGLITEDRFLTEVGKKLLEITDREEILKKNIFNIEDDSFIYLKQLLKTSINVDDKFVKPYIVLVYCLEKLEYLTYNEFTYFIPLITDKESLNEIIENIKRYRKNKLMKEDVIYKKLILMGNYQDAKKALLNNEVTEDLICSVGMNRKSKTYDKIFFELYQLLKAIFIDKNNQDYLKTFENIGKITGKSSIHWKNLVFKTNKKESIKKNKEKSINEDCPFKVCKNEKDFKKVFFKYFHTFKAMATLEDYFDLNRRYLALTETFIFEDSLIKLDIFPKYYFKKCISALIDEAFIEDKNLKYYIELSEISDNLKIDLNKVYSDISKDLNVEITNPDEANKYIQDERYKRFNNLIENKFSDEILLKLLEYFEKREDKEIEKLVTDEATIPTIFEYILGIIWYKVSKFEGDILEYMKLSLEANLLPRTHAGGGYADIIYEYSKSKNYPKHSLLIEATLSDGSNQRKMEMEPVSRHLGDYRIKSKNIYDYSLFITTFLEQNIITDFRYRKIMPYEKNDERIEGMKIIPIDTNFLKEIIKNKVTYSQLYLDFEEHYQKKLEERNWYKNMIEEINKKYKKI</sequence>
<keyword evidence="1" id="KW-0378">Hydrolase</keyword>
<reference evidence="2" key="1">
    <citation type="submission" date="2016-01" db="EMBL/GenBank/DDBJ databases">
        <authorList>
            <person name="Mitreva M."/>
            <person name="Pepin K.H."/>
            <person name="Mihindukulasuriya K.A."/>
            <person name="Fulton R."/>
            <person name="Fronick C."/>
            <person name="O'Laughlin M."/>
            <person name="Miner T."/>
            <person name="Herter B."/>
            <person name="Rosa B.A."/>
            <person name="Cordes M."/>
            <person name="Tomlinson C."/>
            <person name="Wollam A."/>
            <person name="Palsikar V.B."/>
            <person name="Mardis E.R."/>
            <person name="Wilson R.K."/>
        </authorList>
    </citation>
    <scope>NUCLEOTIDE SEQUENCE [LARGE SCALE GENOMIC DNA]</scope>
    <source>
        <strain evidence="2">MJR7757B</strain>
    </source>
</reference>
<dbReference type="Proteomes" id="UP000070401">
    <property type="component" value="Unassembled WGS sequence"/>
</dbReference>
<dbReference type="EMBL" id="LRPY01000024">
    <property type="protein sequence ID" value="KXA25751.1"/>
    <property type="molecule type" value="Genomic_DNA"/>
</dbReference>